<accession>A0AA41H5D3</accession>
<organism evidence="1 3">
    <name type="scientific">Duganella violaceipulchra</name>
    <dbReference type="NCBI Taxonomy" id="2849652"/>
    <lineage>
        <taxon>Bacteria</taxon>
        <taxon>Pseudomonadati</taxon>
        <taxon>Pseudomonadota</taxon>
        <taxon>Betaproteobacteria</taxon>
        <taxon>Burkholderiales</taxon>
        <taxon>Oxalobacteraceae</taxon>
        <taxon>Telluria group</taxon>
        <taxon>Duganella</taxon>
    </lineage>
</organism>
<evidence type="ECO:0000313" key="3">
    <source>
        <dbReference type="Proteomes" id="UP001155901"/>
    </source>
</evidence>
<gene>
    <name evidence="1" type="ORF">KVP70_05805</name>
    <name evidence="2" type="ORF">L1274_006039</name>
</gene>
<dbReference type="EMBL" id="JAHTGR010000002">
    <property type="protein sequence ID" value="MBV6320444.1"/>
    <property type="molecule type" value="Genomic_DNA"/>
</dbReference>
<evidence type="ECO:0000313" key="1">
    <source>
        <dbReference type="EMBL" id="MBV6320444.1"/>
    </source>
</evidence>
<sequence length="67" mass="7499">MEQELEVTVNGTSYRVADLNDEARSQVGNLQFVEGEIARLNAKLAVYMTAKIAYENALREALPRSLQ</sequence>
<evidence type="ECO:0000313" key="2">
    <source>
        <dbReference type="EMBL" id="MCP2012279.1"/>
    </source>
</evidence>
<name>A0AA41H5D3_9BURK</name>
<keyword evidence="4" id="KW-1185">Reference proteome</keyword>
<dbReference type="AlphaFoldDB" id="A0AA41H5D3"/>
<dbReference type="RefSeq" id="WP_217941111.1">
    <property type="nucleotide sequence ID" value="NZ_JAHTGR010000002.1"/>
</dbReference>
<protein>
    <submittedName>
        <fullName evidence="1">Uncharacterized protein</fullName>
    </submittedName>
</protein>
<proteinExistence type="predicted"/>
<evidence type="ECO:0000313" key="4">
    <source>
        <dbReference type="Proteomes" id="UP001162889"/>
    </source>
</evidence>
<dbReference type="EMBL" id="JALJZU010000016">
    <property type="protein sequence ID" value="MCP2012279.1"/>
    <property type="molecule type" value="Genomic_DNA"/>
</dbReference>
<reference evidence="2" key="2">
    <citation type="submission" date="2022-03" db="EMBL/GenBank/DDBJ databases">
        <title>Genome Encyclopedia of Bacteria and Archaea VI: Functional Genomics of Type Strains.</title>
        <authorList>
            <person name="Whitman W."/>
        </authorList>
    </citation>
    <scope>NUCLEOTIDE SEQUENCE</scope>
    <source>
        <strain evidence="2">HSC-15S17</strain>
    </source>
</reference>
<reference evidence="1" key="1">
    <citation type="submission" date="2021-07" db="EMBL/GenBank/DDBJ databases">
        <title>Characterization of violacein-producing bacteria and related species.</title>
        <authorList>
            <person name="Wilson H.S."/>
            <person name="De Leon M.E."/>
        </authorList>
    </citation>
    <scope>NUCLEOTIDE SEQUENCE</scope>
    <source>
        <strain evidence="1">HSC-15S17</strain>
    </source>
</reference>
<comment type="caution">
    <text evidence="1">The sequence shown here is derived from an EMBL/GenBank/DDBJ whole genome shotgun (WGS) entry which is preliminary data.</text>
</comment>
<dbReference type="Proteomes" id="UP001162889">
    <property type="component" value="Unassembled WGS sequence"/>
</dbReference>
<dbReference type="Proteomes" id="UP001155901">
    <property type="component" value="Unassembled WGS sequence"/>
</dbReference>